<feature type="compositionally biased region" description="Basic and acidic residues" evidence="2">
    <location>
        <begin position="237"/>
        <end position="248"/>
    </location>
</feature>
<feature type="transmembrane region" description="Helical" evidence="3">
    <location>
        <begin position="39"/>
        <end position="59"/>
    </location>
</feature>
<sequence length="374" mass="38629">MPRGRHRHSPSLHRLLPPSAVAATSVACAAGAWVVGETVVIRGLAAAAAAAAVVGAVLMRRWDRTAGRRVAQLTAARTRDEWKTEERIAELETDLEDTRAAKARVESKLRGKRAELARLRTEHADLLRRYAAAETGRASALEGRRIARGGAPLGAPALSPGAPLTVPGPAVDPAAYRKAAEALRSLSGGAAEAEPVAGARPAAESGAESGAGPAALPRQKPASASRTASGTVPQPRPEARQGTERAPEPVKAGKPAEPVKAVEPAAEDKQPESGAALKPALRAAVPQAPARRPASRATGGFDFFGTQRPAPAQRPVEETDLADVVGEEALAEAKAEAEAEAGKDGERAGDDVIDLTAHDETEQIDVAELRTAAS</sequence>
<evidence type="ECO:0008006" key="7">
    <source>
        <dbReference type="Google" id="ProtNLM"/>
    </source>
</evidence>
<evidence type="ECO:0000313" key="6">
    <source>
        <dbReference type="Proteomes" id="UP001142374"/>
    </source>
</evidence>
<feature type="coiled-coil region" evidence="1">
    <location>
        <begin position="88"/>
        <end position="129"/>
    </location>
</feature>
<proteinExistence type="predicted"/>
<keyword evidence="4" id="KW-0732">Signal</keyword>
<feature type="compositionally biased region" description="Low complexity" evidence="2">
    <location>
        <begin position="255"/>
        <end position="264"/>
    </location>
</feature>
<feature type="compositionally biased region" description="Low complexity" evidence="2">
    <location>
        <begin position="279"/>
        <end position="297"/>
    </location>
</feature>
<name>A0A9X2RNV8_9ACTN</name>
<accession>A0A9X2RNV8</accession>
<feature type="compositionally biased region" description="Basic and acidic residues" evidence="2">
    <location>
        <begin position="331"/>
        <end position="361"/>
    </location>
</feature>
<evidence type="ECO:0000313" key="5">
    <source>
        <dbReference type="EMBL" id="MCQ8772379.1"/>
    </source>
</evidence>
<dbReference type="Proteomes" id="UP001142374">
    <property type="component" value="Unassembled WGS sequence"/>
</dbReference>
<evidence type="ECO:0000256" key="1">
    <source>
        <dbReference type="SAM" id="Coils"/>
    </source>
</evidence>
<feature type="compositionally biased region" description="Polar residues" evidence="2">
    <location>
        <begin position="222"/>
        <end position="232"/>
    </location>
</feature>
<feature type="transmembrane region" description="Helical" evidence="3">
    <location>
        <begin position="12"/>
        <end position="33"/>
    </location>
</feature>
<keyword evidence="3" id="KW-0812">Transmembrane</keyword>
<dbReference type="EMBL" id="JANIID010000020">
    <property type="protein sequence ID" value="MCQ8772379.1"/>
    <property type="molecule type" value="Genomic_DNA"/>
</dbReference>
<dbReference type="AlphaFoldDB" id="A0A9X2RNV8"/>
<reference evidence="5" key="1">
    <citation type="submission" date="2022-06" db="EMBL/GenBank/DDBJ databases">
        <title>WGS of actinobacteria.</title>
        <authorList>
            <person name="Thawai C."/>
        </authorList>
    </citation>
    <scope>NUCLEOTIDE SEQUENCE</scope>
    <source>
        <strain evidence="5">AA8</strain>
    </source>
</reference>
<dbReference type="PROSITE" id="PS51257">
    <property type="entry name" value="PROKAR_LIPOPROTEIN"/>
    <property type="match status" value="1"/>
</dbReference>
<evidence type="ECO:0000256" key="4">
    <source>
        <dbReference type="SAM" id="SignalP"/>
    </source>
</evidence>
<evidence type="ECO:0000256" key="3">
    <source>
        <dbReference type="SAM" id="Phobius"/>
    </source>
</evidence>
<feature type="region of interest" description="Disordered" evidence="2">
    <location>
        <begin position="189"/>
        <end position="317"/>
    </location>
</feature>
<keyword evidence="6" id="KW-1185">Reference proteome</keyword>
<feature type="compositionally biased region" description="Low complexity" evidence="2">
    <location>
        <begin position="189"/>
        <end position="215"/>
    </location>
</feature>
<protein>
    <recommendedName>
        <fullName evidence="7">Secreted protein</fullName>
    </recommendedName>
</protein>
<gene>
    <name evidence="5" type="ORF">NQU55_21785</name>
</gene>
<evidence type="ECO:0000256" key="2">
    <source>
        <dbReference type="SAM" id="MobiDB-lite"/>
    </source>
</evidence>
<keyword evidence="3" id="KW-1133">Transmembrane helix</keyword>
<keyword evidence="1" id="KW-0175">Coiled coil</keyword>
<feature type="chain" id="PRO_5040782770" description="Secreted protein" evidence="4">
    <location>
        <begin position="23"/>
        <end position="374"/>
    </location>
</feature>
<keyword evidence="3" id="KW-0472">Membrane</keyword>
<feature type="region of interest" description="Disordered" evidence="2">
    <location>
        <begin position="331"/>
        <end position="374"/>
    </location>
</feature>
<feature type="signal peptide" evidence="4">
    <location>
        <begin position="1"/>
        <end position="22"/>
    </location>
</feature>
<comment type="caution">
    <text evidence="5">The sequence shown here is derived from an EMBL/GenBank/DDBJ whole genome shotgun (WGS) entry which is preliminary data.</text>
</comment>
<organism evidence="5 6">
    <name type="scientific">Streptomyces telluris</name>
    <dbReference type="NCBI Taxonomy" id="2720021"/>
    <lineage>
        <taxon>Bacteria</taxon>
        <taxon>Bacillati</taxon>
        <taxon>Actinomycetota</taxon>
        <taxon>Actinomycetes</taxon>
        <taxon>Kitasatosporales</taxon>
        <taxon>Streptomycetaceae</taxon>
        <taxon>Streptomyces</taxon>
    </lineage>
</organism>